<keyword evidence="2" id="KW-0689">Ribosomal protein</keyword>
<dbReference type="GO" id="GO:0005840">
    <property type="term" value="C:ribosome"/>
    <property type="evidence" value="ECO:0007669"/>
    <property type="project" value="UniProtKB-KW"/>
</dbReference>
<dbReference type="PANTHER" id="PTHR10442">
    <property type="entry name" value="40S RIBOSOMAL PROTEIN S21"/>
    <property type="match status" value="1"/>
</dbReference>
<comment type="caution">
    <text evidence="4">The sequence shown here is derived from an EMBL/GenBank/DDBJ whole genome shotgun (WGS) entry which is preliminary data.</text>
</comment>
<dbReference type="InterPro" id="IPR001931">
    <property type="entry name" value="Ribosomal_eS21"/>
</dbReference>
<accession>A0A4U1EYE2</accession>
<comment type="similarity">
    <text evidence="1">Belongs to the eukaryotic ribosomal protein eS21 family.</text>
</comment>
<dbReference type="GO" id="GO:0003735">
    <property type="term" value="F:structural constituent of ribosome"/>
    <property type="evidence" value="ECO:0007669"/>
    <property type="project" value="InterPro"/>
</dbReference>
<proteinExistence type="inferred from homology"/>
<name>A0A4U1EYE2_MONMO</name>
<keyword evidence="3" id="KW-0687">Ribonucleoprotein</keyword>
<dbReference type="Gene3D" id="3.30.1230.20">
    <property type="match status" value="1"/>
</dbReference>
<dbReference type="Pfam" id="PF01249">
    <property type="entry name" value="Ribosomal_S21e"/>
    <property type="match status" value="1"/>
</dbReference>
<evidence type="ECO:0000256" key="3">
    <source>
        <dbReference type="ARBA" id="ARBA00023274"/>
    </source>
</evidence>
<gene>
    <name evidence="4" type="ORF">EI555_015102</name>
</gene>
<evidence type="ECO:0008006" key="6">
    <source>
        <dbReference type="Google" id="ProtNLM"/>
    </source>
</evidence>
<evidence type="ECO:0000256" key="1">
    <source>
        <dbReference type="ARBA" id="ARBA00010228"/>
    </source>
</evidence>
<dbReference type="InterPro" id="IPR038579">
    <property type="entry name" value="Ribosomal_eS21_sf"/>
</dbReference>
<organism evidence="4 5">
    <name type="scientific">Monodon monoceros</name>
    <name type="common">Narwhal</name>
    <name type="synonym">Ceratodon monodon</name>
    <dbReference type="NCBI Taxonomy" id="40151"/>
    <lineage>
        <taxon>Eukaryota</taxon>
        <taxon>Metazoa</taxon>
        <taxon>Chordata</taxon>
        <taxon>Craniata</taxon>
        <taxon>Vertebrata</taxon>
        <taxon>Euteleostomi</taxon>
        <taxon>Mammalia</taxon>
        <taxon>Eutheria</taxon>
        <taxon>Laurasiatheria</taxon>
        <taxon>Artiodactyla</taxon>
        <taxon>Whippomorpha</taxon>
        <taxon>Cetacea</taxon>
        <taxon>Odontoceti</taxon>
        <taxon>Monodontidae</taxon>
        <taxon>Monodon</taxon>
    </lineage>
</organism>
<dbReference type="AlphaFoldDB" id="A0A4U1EYE2"/>
<dbReference type="GO" id="GO:0006412">
    <property type="term" value="P:translation"/>
    <property type="evidence" value="ECO:0007669"/>
    <property type="project" value="InterPro"/>
</dbReference>
<dbReference type="GO" id="GO:1990904">
    <property type="term" value="C:ribonucleoprotein complex"/>
    <property type="evidence" value="ECO:0007669"/>
    <property type="project" value="UniProtKB-KW"/>
</dbReference>
<evidence type="ECO:0000313" key="5">
    <source>
        <dbReference type="Proteomes" id="UP000308365"/>
    </source>
</evidence>
<dbReference type="Proteomes" id="UP000308365">
    <property type="component" value="Unassembled WGS sequence"/>
</dbReference>
<sequence>MQNDDFMDLYAPHSRIIGSKDHASAQTNLAEADKATARFNGQFKTYSICRAIRRMGESEDSILQLAKADGISQRTPDRRGSRMWNICHK</sequence>
<evidence type="ECO:0000313" key="4">
    <source>
        <dbReference type="EMBL" id="TKC41804.1"/>
    </source>
</evidence>
<reference evidence="5" key="1">
    <citation type="journal article" date="2019" name="IScience">
        <title>Narwhal Genome Reveals Long-Term Low Genetic Diversity despite Current Large Abundance Size.</title>
        <authorList>
            <person name="Westbury M.V."/>
            <person name="Petersen B."/>
            <person name="Garde E."/>
            <person name="Heide-Jorgensen M.P."/>
            <person name="Lorenzen E.D."/>
        </authorList>
    </citation>
    <scope>NUCLEOTIDE SEQUENCE [LARGE SCALE GENOMIC DNA]</scope>
</reference>
<dbReference type="EMBL" id="RWIC01000604">
    <property type="protein sequence ID" value="TKC41804.1"/>
    <property type="molecule type" value="Genomic_DNA"/>
</dbReference>
<evidence type="ECO:0000256" key="2">
    <source>
        <dbReference type="ARBA" id="ARBA00022980"/>
    </source>
</evidence>
<protein>
    <recommendedName>
        <fullName evidence="6">40S ribosomal protein S21</fullName>
    </recommendedName>
</protein>